<evidence type="ECO:0000256" key="2">
    <source>
        <dbReference type="ARBA" id="ARBA00022448"/>
    </source>
</evidence>
<dbReference type="EMBL" id="JAVIZQ010000001">
    <property type="protein sequence ID" value="MDR6144097.1"/>
    <property type="molecule type" value="Genomic_DNA"/>
</dbReference>
<name>A0ABU1HVL3_9MICO</name>
<organism evidence="9 10">
    <name type="scientific">Microbacterium foliorum</name>
    <dbReference type="NCBI Taxonomy" id="104336"/>
    <lineage>
        <taxon>Bacteria</taxon>
        <taxon>Bacillati</taxon>
        <taxon>Actinomycetota</taxon>
        <taxon>Actinomycetes</taxon>
        <taxon>Micrococcales</taxon>
        <taxon>Microbacteriaceae</taxon>
        <taxon>Microbacterium</taxon>
    </lineage>
</organism>
<dbReference type="SUPFAM" id="SSF103481">
    <property type="entry name" value="Multidrug resistance efflux transporter EmrE"/>
    <property type="match status" value="1"/>
</dbReference>
<protein>
    <submittedName>
        <fullName evidence="9">Small multidrug resistance pump</fullName>
    </submittedName>
</protein>
<feature type="transmembrane region" description="Helical" evidence="8">
    <location>
        <begin position="84"/>
        <end position="100"/>
    </location>
</feature>
<dbReference type="PANTHER" id="PTHR30561">
    <property type="entry name" value="SMR FAMILY PROTON-DEPENDENT DRUG EFFLUX TRANSPORTER SUGE"/>
    <property type="match status" value="1"/>
</dbReference>
<evidence type="ECO:0000256" key="7">
    <source>
        <dbReference type="RuleBase" id="RU003942"/>
    </source>
</evidence>
<evidence type="ECO:0000256" key="6">
    <source>
        <dbReference type="ARBA" id="ARBA00023136"/>
    </source>
</evidence>
<proteinExistence type="inferred from homology"/>
<dbReference type="RefSeq" id="WP_309693978.1">
    <property type="nucleotide sequence ID" value="NZ_JAVIZQ010000001.1"/>
</dbReference>
<evidence type="ECO:0000256" key="5">
    <source>
        <dbReference type="ARBA" id="ARBA00022989"/>
    </source>
</evidence>
<dbReference type="Pfam" id="PF00893">
    <property type="entry name" value="Multi_Drug_Res"/>
    <property type="match status" value="1"/>
</dbReference>
<gene>
    <name evidence="9" type="ORF">QE375_003651</name>
</gene>
<dbReference type="InterPro" id="IPR037185">
    <property type="entry name" value="EmrE-like"/>
</dbReference>
<keyword evidence="5 8" id="KW-1133">Transmembrane helix</keyword>
<dbReference type="InterPro" id="IPR000390">
    <property type="entry name" value="Small_drug/metabolite_transptr"/>
</dbReference>
<feature type="transmembrane region" description="Helical" evidence="8">
    <location>
        <begin position="56"/>
        <end position="78"/>
    </location>
</feature>
<keyword evidence="2" id="KW-0813">Transport</keyword>
<keyword evidence="3" id="KW-1003">Cell membrane</keyword>
<dbReference type="InterPro" id="IPR045324">
    <property type="entry name" value="Small_multidrug_res"/>
</dbReference>
<sequence length="111" mass="11427">MKKWSALGVAIIAEVAGAMSLKVALQQPWWFALTIAGYVTAFALMAWLLRDGNALGVIYGIWAACGVALTAIAGAVIYGDALSWASIIGIAVVILGVVLVESGHTQPEAAA</sequence>
<reference evidence="9 10" key="1">
    <citation type="submission" date="2023-08" db="EMBL/GenBank/DDBJ databases">
        <title>Functional and genomic diversity of the sorghum phyllosphere microbiome.</title>
        <authorList>
            <person name="Shade A."/>
        </authorList>
    </citation>
    <scope>NUCLEOTIDE SEQUENCE [LARGE SCALE GENOMIC DNA]</scope>
    <source>
        <strain evidence="9 10">SORGH_AS_0445</strain>
    </source>
</reference>
<feature type="transmembrane region" description="Helical" evidence="8">
    <location>
        <begin position="30"/>
        <end position="49"/>
    </location>
</feature>
<dbReference type="PANTHER" id="PTHR30561:SF1">
    <property type="entry name" value="MULTIDRUG TRANSPORTER EMRE"/>
    <property type="match status" value="1"/>
</dbReference>
<dbReference type="Proteomes" id="UP001249291">
    <property type="component" value="Unassembled WGS sequence"/>
</dbReference>
<accession>A0ABU1HVL3</accession>
<comment type="subcellular location">
    <subcellularLocation>
        <location evidence="1 7">Cell membrane</location>
        <topology evidence="1 7">Multi-pass membrane protein</topology>
    </subcellularLocation>
</comment>
<evidence type="ECO:0000313" key="10">
    <source>
        <dbReference type="Proteomes" id="UP001249291"/>
    </source>
</evidence>
<evidence type="ECO:0000256" key="4">
    <source>
        <dbReference type="ARBA" id="ARBA00022692"/>
    </source>
</evidence>
<comment type="caution">
    <text evidence="9">The sequence shown here is derived from an EMBL/GenBank/DDBJ whole genome shotgun (WGS) entry which is preliminary data.</text>
</comment>
<evidence type="ECO:0000313" key="9">
    <source>
        <dbReference type="EMBL" id="MDR6144097.1"/>
    </source>
</evidence>
<dbReference type="Gene3D" id="1.10.3730.20">
    <property type="match status" value="1"/>
</dbReference>
<keyword evidence="10" id="KW-1185">Reference proteome</keyword>
<keyword evidence="4 7" id="KW-0812">Transmembrane</keyword>
<keyword evidence="6 8" id="KW-0472">Membrane</keyword>
<evidence type="ECO:0000256" key="3">
    <source>
        <dbReference type="ARBA" id="ARBA00022475"/>
    </source>
</evidence>
<evidence type="ECO:0000256" key="1">
    <source>
        <dbReference type="ARBA" id="ARBA00004651"/>
    </source>
</evidence>
<comment type="similarity">
    <text evidence="7">Belongs to the drug/metabolite transporter (DMT) superfamily. Small multidrug resistance (SMR) (TC 2.A.7.1) family.</text>
</comment>
<evidence type="ECO:0000256" key="8">
    <source>
        <dbReference type="SAM" id="Phobius"/>
    </source>
</evidence>